<feature type="non-terminal residue" evidence="2">
    <location>
        <position position="1"/>
    </location>
</feature>
<reference evidence="2 3" key="1">
    <citation type="journal article" date="2019" name="Nat. Ecol. Evol.">
        <title>Megaphylogeny resolves global patterns of mushroom evolution.</title>
        <authorList>
            <person name="Varga T."/>
            <person name="Krizsan K."/>
            <person name="Foldi C."/>
            <person name="Dima B."/>
            <person name="Sanchez-Garcia M."/>
            <person name="Sanchez-Ramirez S."/>
            <person name="Szollosi G.J."/>
            <person name="Szarkandi J.G."/>
            <person name="Papp V."/>
            <person name="Albert L."/>
            <person name="Andreopoulos W."/>
            <person name="Angelini C."/>
            <person name="Antonin V."/>
            <person name="Barry K.W."/>
            <person name="Bougher N.L."/>
            <person name="Buchanan P."/>
            <person name="Buyck B."/>
            <person name="Bense V."/>
            <person name="Catcheside P."/>
            <person name="Chovatia M."/>
            <person name="Cooper J."/>
            <person name="Damon W."/>
            <person name="Desjardin D."/>
            <person name="Finy P."/>
            <person name="Geml J."/>
            <person name="Haridas S."/>
            <person name="Hughes K."/>
            <person name="Justo A."/>
            <person name="Karasinski D."/>
            <person name="Kautmanova I."/>
            <person name="Kiss B."/>
            <person name="Kocsube S."/>
            <person name="Kotiranta H."/>
            <person name="LaButti K.M."/>
            <person name="Lechner B.E."/>
            <person name="Liimatainen K."/>
            <person name="Lipzen A."/>
            <person name="Lukacs Z."/>
            <person name="Mihaltcheva S."/>
            <person name="Morgado L.N."/>
            <person name="Niskanen T."/>
            <person name="Noordeloos M.E."/>
            <person name="Ohm R.A."/>
            <person name="Ortiz-Santana B."/>
            <person name="Ovrebo C."/>
            <person name="Racz N."/>
            <person name="Riley R."/>
            <person name="Savchenko A."/>
            <person name="Shiryaev A."/>
            <person name="Soop K."/>
            <person name="Spirin V."/>
            <person name="Szebenyi C."/>
            <person name="Tomsovsky M."/>
            <person name="Tulloss R.E."/>
            <person name="Uehling J."/>
            <person name="Grigoriev I.V."/>
            <person name="Vagvolgyi C."/>
            <person name="Papp T."/>
            <person name="Martin F.M."/>
            <person name="Miettinen O."/>
            <person name="Hibbett D.S."/>
            <person name="Nagy L.G."/>
        </authorList>
    </citation>
    <scope>NUCLEOTIDE SEQUENCE [LARGE SCALE GENOMIC DNA]</scope>
    <source>
        <strain evidence="2 3">CBS 121175</strain>
    </source>
</reference>
<name>A0A5C3KW72_COPMA</name>
<evidence type="ECO:0000313" key="2">
    <source>
        <dbReference type="EMBL" id="TFK24485.1"/>
    </source>
</evidence>
<dbReference type="AlphaFoldDB" id="A0A5C3KW72"/>
<keyword evidence="1" id="KW-0812">Transmembrane</keyword>
<keyword evidence="3" id="KW-1185">Reference proteome</keyword>
<feature type="transmembrane region" description="Helical" evidence="1">
    <location>
        <begin position="272"/>
        <end position="291"/>
    </location>
</feature>
<accession>A0A5C3KW72</accession>
<keyword evidence="1" id="KW-1133">Transmembrane helix</keyword>
<dbReference type="OrthoDB" id="2563669at2759"/>
<gene>
    <name evidence="2" type="ORF">FA15DRAFT_592424</name>
</gene>
<protein>
    <submittedName>
        <fullName evidence="2">Uncharacterized protein</fullName>
    </submittedName>
</protein>
<dbReference type="Proteomes" id="UP000307440">
    <property type="component" value="Unassembled WGS sequence"/>
</dbReference>
<proteinExistence type="predicted"/>
<evidence type="ECO:0000256" key="1">
    <source>
        <dbReference type="SAM" id="Phobius"/>
    </source>
</evidence>
<organism evidence="2 3">
    <name type="scientific">Coprinopsis marcescibilis</name>
    <name type="common">Agaric fungus</name>
    <name type="synonym">Psathyrella marcescibilis</name>
    <dbReference type="NCBI Taxonomy" id="230819"/>
    <lineage>
        <taxon>Eukaryota</taxon>
        <taxon>Fungi</taxon>
        <taxon>Dikarya</taxon>
        <taxon>Basidiomycota</taxon>
        <taxon>Agaricomycotina</taxon>
        <taxon>Agaricomycetes</taxon>
        <taxon>Agaricomycetidae</taxon>
        <taxon>Agaricales</taxon>
        <taxon>Agaricineae</taxon>
        <taxon>Psathyrellaceae</taxon>
        <taxon>Coprinopsis</taxon>
    </lineage>
</organism>
<dbReference type="EMBL" id="ML210200">
    <property type="protein sequence ID" value="TFK24485.1"/>
    <property type="molecule type" value="Genomic_DNA"/>
</dbReference>
<sequence length="292" mass="31486">SPKQDCGPDTINCGGIFTETCCPSGWTCNFSSGVPLCSKPGTDYVNGYSHSRCSDPDLFACSITDEASSTCSLGTICHTDAINRNVYCIDAVGITALAVPSATTIGTPPASAVPGSDVAITYSPPQAWSVSEENLGCTTNPSLHITNEINATISFNYTGDVIVHTLMSPRGGRFGVMIDGFDTRSNVDTYLPENSTDSACFAVQFPPMLVVPPGFEHRENHSITLFYKGPSRKPELPINDSFVQFDSFSIPIFDPQRQSIVMNSAFSHRRMGNFGDVLFWLGIVYFLAAMLL</sequence>
<evidence type="ECO:0000313" key="3">
    <source>
        <dbReference type="Proteomes" id="UP000307440"/>
    </source>
</evidence>
<keyword evidence="1" id="KW-0472">Membrane</keyword>